<dbReference type="PANTHER" id="PTHR43077">
    <property type="entry name" value="TRANSPORT PERMEASE YVFS-RELATED"/>
    <property type="match status" value="1"/>
</dbReference>
<gene>
    <name evidence="7" type="ORF">JK634_05130</name>
</gene>
<keyword evidence="3 5" id="KW-1133">Transmembrane helix</keyword>
<dbReference type="RefSeq" id="WP_202766549.1">
    <property type="nucleotide sequence ID" value="NZ_JAESWA010000017.1"/>
</dbReference>
<feature type="transmembrane region" description="Helical" evidence="5">
    <location>
        <begin position="601"/>
        <end position="620"/>
    </location>
</feature>
<keyword evidence="4 5" id="KW-0472">Membrane</keyword>
<keyword evidence="2 5" id="KW-0812">Transmembrane</keyword>
<dbReference type="NCBIfam" id="TIGR03062">
    <property type="entry name" value="pip_yhgE_Cterm"/>
    <property type="match status" value="1"/>
</dbReference>
<evidence type="ECO:0000256" key="5">
    <source>
        <dbReference type="SAM" id="Phobius"/>
    </source>
</evidence>
<protein>
    <submittedName>
        <fullName evidence="7">YhgE/Pip domain-containing protein</fullName>
    </submittedName>
</protein>
<dbReference type="InterPro" id="IPR023908">
    <property type="entry name" value="xxxLxxG_rpt"/>
</dbReference>
<dbReference type="AlphaFoldDB" id="A0A937FE40"/>
<dbReference type="GO" id="GO:0016020">
    <property type="term" value="C:membrane"/>
    <property type="evidence" value="ECO:0007669"/>
    <property type="project" value="UniProtKB-SubCell"/>
</dbReference>
<proteinExistence type="predicted"/>
<dbReference type="Gene3D" id="3.40.1710.10">
    <property type="entry name" value="abc type-2 transporter like domain"/>
    <property type="match status" value="1"/>
</dbReference>
<feature type="transmembrane region" description="Helical" evidence="5">
    <location>
        <begin position="640"/>
        <end position="669"/>
    </location>
</feature>
<dbReference type="PANTHER" id="PTHR43077:SF5">
    <property type="entry name" value="PHAGE INFECTION PROTEIN"/>
    <property type="match status" value="1"/>
</dbReference>
<dbReference type="InterPro" id="IPR017501">
    <property type="entry name" value="Phage_infect_YhgE_C"/>
</dbReference>
<dbReference type="Proteomes" id="UP000623681">
    <property type="component" value="Unassembled WGS sequence"/>
</dbReference>
<feature type="domain" description="ABC-2 type transporter transmembrane" evidence="6">
    <location>
        <begin position="526"/>
        <end position="734"/>
    </location>
</feature>
<dbReference type="NCBIfam" id="TIGR03061">
    <property type="entry name" value="pip_yhgE_Nterm"/>
    <property type="match status" value="1"/>
</dbReference>
<organism evidence="7 8">
    <name type="scientific">Clostridium paridis</name>
    <dbReference type="NCBI Taxonomy" id="2803863"/>
    <lineage>
        <taxon>Bacteria</taxon>
        <taxon>Bacillati</taxon>
        <taxon>Bacillota</taxon>
        <taxon>Clostridia</taxon>
        <taxon>Eubacteriales</taxon>
        <taxon>Clostridiaceae</taxon>
        <taxon>Clostridium</taxon>
    </lineage>
</organism>
<dbReference type="SUPFAM" id="SSF101967">
    <property type="entry name" value="Adhesin YadA, collagen-binding domain"/>
    <property type="match status" value="1"/>
</dbReference>
<dbReference type="InterPro" id="IPR011049">
    <property type="entry name" value="Serralysin-like_metalloprot_C"/>
</dbReference>
<dbReference type="Pfam" id="PF12698">
    <property type="entry name" value="ABC2_membrane_3"/>
    <property type="match status" value="2"/>
</dbReference>
<accession>A0A937FE40</accession>
<feature type="transmembrane region" description="Helical" evidence="5">
    <location>
        <begin position="719"/>
        <end position="744"/>
    </location>
</feature>
<keyword evidence="8" id="KW-1185">Reference proteome</keyword>
<dbReference type="GO" id="GO:0140359">
    <property type="term" value="F:ABC-type transporter activity"/>
    <property type="evidence" value="ECO:0007669"/>
    <property type="project" value="InterPro"/>
</dbReference>
<feature type="domain" description="ABC-2 type transporter transmembrane" evidence="6">
    <location>
        <begin position="20"/>
        <end position="164"/>
    </location>
</feature>
<dbReference type="InterPro" id="IPR017500">
    <property type="entry name" value="Phage_infect_YhgE_N"/>
</dbReference>
<comment type="caution">
    <text evidence="7">The sequence shown here is derived from an EMBL/GenBank/DDBJ whole genome shotgun (WGS) entry which is preliminary data.</text>
</comment>
<reference evidence="7" key="1">
    <citation type="submission" date="2021-01" db="EMBL/GenBank/DDBJ databases">
        <title>Genome public.</title>
        <authorList>
            <person name="Liu C."/>
            <person name="Sun Q."/>
        </authorList>
    </citation>
    <scope>NUCLEOTIDE SEQUENCE</scope>
    <source>
        <strain evidence="7">YIM B02565</strain>
    </source>
</reference>
<name>A0A937FE40_9CLOT</name>
<evidence type="ECO:0000256" key="3">
    <source>
        <dbReference type="ARBA" id="ARBA00022989"/>
    </source>
</evidence>
<dbReference type="EMBL" id="JAESWA010000017">
    <property type="protein sequence ID" value="MBL4931180.1"/>
    <property type="molecule type" value="Genomic_DNA"/>
</dbReference>
<evidence type="ECO:0000256" key="2">
    <source>
        <dbReference type="ARBA" id="ARBA00022692"/>
    </source>
</evidence>
<feature type="transmembrane region" description="Helical" evidence="5">
    <location>
        <begin position="560"/>
        <end position="580"/>
    </location>
</feature>
<sequence>MSLKNSSDSKKSMKIILAITIAAVMIIPMLYSSIYLGAFWDPYGSLKNVPVAFVNQDKSVTKDNKTYEVGKELEENLKDNDKVSWKFVSYDEAKKGVEGKDYYAMIVIPEDFSKKIADAQDGQFNIPEVIYEGNTGRNFIFSQISQRVAESLKSEVSSNIQKEISKALVDNLYDVKVSIRDAGEGAGTLQDGTQKLLDGGNELSKGVGQAYDGSKSLNNGIGQLLNGSDSISSGLGSAANGSKNLKDGLNTLSYGEEKLYIGSGELINGLNTLKLGLSQPNNKINELQKGASAVSKNASLIKQGTDELNTTLKTKLTSAGDGVKLASSGINQADVLLKAEVDSINNSNMSQSDKDSLINAIGIIDNVNASNIGSNIGDQLKASANVADDLDKNMELLQLGTKGVSDGVDQVVTGLGESQKSAVAGIDRLLVGAQGIQSGNEAILGGLKTATEKTGELSNGLGQLNNGTNSLKEGLKTANAGSIGLAEGLNKLNSGSVDLANGLKDANDGAEKLSNGLNDGYNEMNSNLKFTADDMSKFVSEPVALKDNSINGVKYYGEGLAPYFVSLSLWLGAMFVNLIMSIIKRLDIVENKFLKSFIGKFAAGSLMTIVQALILSFALVKGLKIDVTSIPNFYLSNMFISVVFFSVMYGVSYAIGIIGTPIMFVVFLLQLSSSGGTFPIETAPTFYKVVGHVFPMTYSINTLRMIISGINSSVLHQDIRIMLTFMFAFLIGGFLIKSLINVIFKKNKFVSSFEKDAEAA</sequence>
<evidence type="ECO:0000313" key="8">
    <source>
        <dbReference type="Proteomes" id="UP000623681"/>
    </source>
</evidence>
<dbReference type="InterPro" id="IPR051328">
    <property type="entry name" value="T7SS_ABC-Transporter"/>
</dbReference>
<feature type="transmembrane region" description="Helical" evidence="5">
    <location>
        <begin position="15"/>
        <end position="40"/>
    </location>
</feature>
<feature type="transmembrane region" description="Helical" evidence="5">
    <location>
        <begin position="689"/>
        <end position="707"/>
    </location>
</feature>
<dbReference type="InterPro" id="IPR013525">
    <property type="entry name" value="ABC2_TM"/>
</dbReference>
<comment type="subcellular location">
    <subcellularLocation>
        <location evidence="1">Membrane</location>
        <topology evidence="1">Multi-pass membrane protein</topology>
    </subcellularLocation>
</comment>
<evidence type="ECO:0000259" key="6">
    <source>
        <dbReference type="Pfam" id="PF12698"/>
    </source>
</evidence>
<evidence type="ECO:0000313" key="7">
    <source>
        <dbReference type="EMBL" id="MBL4931180.1"/>
    </source>
</evidence>
<dbReference type="NCBIfam" id="TIGR03057">
    <property type="entry name" value="xxxLxxG_by_4"/>
    <property type="match status" value="1"/>
</dbReference>
<evidence type="ECO:0000256" key="1">
    <source>
        <dbReference type="ARBA" id="ARBA00004141"/>
    </source>
</evidence>
<evidence type="ECO:0000256" key="4">
    <source>
        <dbReference type="ARBA" id="ARBA00023136"/>
    </source>
</evidence>